<dbReference type="InterPro" id="IPR006103">
    <property type="entry name" value="Glyco_hydro_2_cat"/>
</dbReference>
<evidence type="ECO:0000256" key="2">
    <source>
        <dbReference type="ARBA" id="ARBA00012756"/>
    </source>
</evidence>
<keyword evidence="4" id="KW-0326">Glycosidase</keyword>
<dbReference type="Proteomes" id="UP001157017">
    <property type="component" value="Unassembled WGS sequence"/>
</dbReference>
<dbReference type="SUPFAM" id="SSF51445">
    <property type="entry name" value="(Trans)glycosidases"/>
    <property type="match status" value="1"/>
</dbReference>
<dbReference type="InterPro" id="IPR017853">
    <property type="entry name" value="GH"/>
</dbReference>
<sequence length="99" mass="11272">MPRLYDATVSTPSERVRLRLGFRTIAIEDGVLRVNGRRIQFRGVNRHDFDPDHGRALPDGLVRDEPAAHEAAQRERHPHQPRPAARRPARPRRRASASG</sequence>
<dbReference type="InterPro" id="IPR050347">
    <property type="entry name" value="Bact_Beta-galactosidase"/>
</dbReference>
<dbReference type="Pfam" id="PF02836">
    <property type="entry name" value="Glyco_hydro_2_C"/>
    <property type="match status" value="1"/>
</dbReference>
<organism evidence="7 8">
    <name type="scientific">Angustibacter aerolatus</name>
    <dbReference type="NCBI Taxonomy" id="1162965"/>
    <lineage>
        <taxon>Bacteria</taxon>
        <taxon>Bacillati</taxon>
        <taxon>Actinomycetota</taxon>
        <taxon>Actinomycetes</taxon>
        <taxon>Kineosporiales</taxon>
        <taxon>Kineosporiaceae</taxon>
    </lineage>
</organism>
<accession>A0ABQ6JK39</accession>
<evidence type="ECO:0000256" key="5">
    <source>
        <dbReference type="SAM" id="MobiDB-lite"/>
    </source>
</evidence>
<evidence type="ECO:0000256" key="1">
    <source>
        <dbReference type="ARBA" id="ARBA00001412"/>
    </source>
</evidence>
<dbReference type="EMBL" id="BSUZ01000001">
    <property type="protein sequence ID" value="GMA87744.1"/>
    <property type="molecule type" value="Genomic_DNA"/>
</dbReference>
<comment type="caution">
    <text evidence="7">The sequence shown here is derived from an EMBL/GenBank/DDBJ whole genome shotgun (WGS) entry which is preliminary data.</text>
</comment>
<evidence type="ECO:0000256" key="4">
    <source>
        <dbReference type="ARBA" id="ARBA00023295"/>
    </source>
</evidence>
<protein>
    <recommendedName>
        <fullName evidence="2">beta-galactosidase</fullName>
        <ecNumber evidence="2">3.2.1.23</ecNumber>
    </recommendedName>
</protein>
<evidence type="ECO:0000256" key="3">
    <source>
        <dbReference type="ARBA" id="ARBA00022801"/>
    </source>
</evidence>
<dbReference type="PANTHER" id="PTHR46323:SF2">
    <property type="entry name" value="BETA-GALACTOSIDASE"/>
    <property type="match status" value="1"/>
</dbReference>
<dbReference type="Gene3D" id="3.20.20.80">
    <property type="entry name" value="Glycosidases"/>
    <property type="match status" value="1"/>
</dbReference>
<feature type="compositionally biased region" description="Basic residues" evidence="5">
    <location>
        <begin position="76"/>
        <end position="99"/>
    </location>
</feature>
<name>A0ABQ6JK39_9ACTN</name>
<evidence type="ECO:0000313" key="8">
    <source>
        <dbReference type="Proteomes" id="UP001157017"/>
    </source>
</evidence>
<dbReference type="PANTHER" id="PTHR46323">
    <property type="entry name" value="BETA-GALACTOSIDASE"/>
    <property type="match status" value="1"/>
</dbReference>
<gene>
    <name evidence="7" type="ORF">GCM10025868_29940</name>
</gene>
<feature type="domain" description="Glycoside hydrolase family 2 catalytic" evidence="6">
    <location>
        <begin position="25"/>
        <end position="63"/>
    </location>
</feature>
<keyword evidence="8" id="KW-1185">Reference proteome</keyword>
<reference evidence="8" key="1">
    <citation type="journal article" date="2019" name="Int. J. Syst. Evol. Microbiol.">
        <title>The Global Catalogue of Microorganisms (GCM) 10K type strain sequencing project: providing services to taxonomists for standard genome sequencing and annotation.</title>
        <authorList>
            <consortium name="The Broad Institute Genomics Platform"/>
            <consortium name="The Broad Institute Genome Sequencing Center for Infectious Disease"/>
            <person name="Wu L."/>
            <person name="Ma J."/>
        </authorList>
    </citation>
    <scope>NUCLEOTIDE SEQUENCE [LARGE SCALE GENOMIC DNA]</scope>
    <source>
        <strain evidence="8">NBRC 108730</strain>
    </source>
</reference>
<proteinExistence type="predicted"/>
<evidence type="ECO:0000313" key="7">
    <source>
        <dbReference type="EMBL" id="GMA87744.1"/>
    </source>
</evidence>
<evidence type="ECO:0000259" key="6">
    <source>
        <dbReference type="Pfam" id="PF02836"/>
    </source>
</evidence>
<comment type="catalytic activity">
    <reaction evidence="1">
        <text>Hydrolysis of terminal non-reducing beta-D-galactose residues in beta-D-galactosides.</text>
        <dbReference type="EC" id="3.2.1.23"/>
    </reaction>
</comment>
<keyword evidence="3" id="KW-0378">Hydrolase</keyword>
<feature type="region of interest" description="Disordered" evidence="5">
    <location>
        <begin position="67"/>
        <end position="99"/>
    </location>
</feature>
<dbReference type="EC" id="3.2.1.23" evidence="2"/>